<protein>
    <submittedName>
        <fullName evidence="1">50S ribosomal protein 6 chloroplastic</fullName>
    </submittedName>
</protein>
<organism evidence="1 2">
    <name type="scientific">Phtheirospermum japonicum</name>
    <dbReference type="NCBI Taxonomy" id="374723"/>
    <lineage>
        <taxon>Eukaryota</taxon>
        <taxon>Viridiplantae</taxon>
        <taxon>Streptophyta</taxon>
        <taxon>Embryophyta</taxon>
        <taxon>Tracheophyta</taxon>
        <taxon>Spermatophyta</taxon>
        <taxon>Magnoliopsida</taxon>
        <taxon>eudicotyledons</taxon>
        <taxon>Gunneridae</taxon>
        <taxon>Pentapetalae</taxon>
        <taxon>asterids</taxon>
        <taxon>lamiids</taxon>
        <taxon>Lamiales</taxon>
        <taxon>Orobanchaceae</taxon>
        <taxon>Orobanchaceae incertae sedis</taxon>
        <taxon>Phtheirospermum</taxon>
    </lineage>
</organism>
<feature type="non-terminal residue" evidence="1">
    <location>
        <position position="1"/>
    </location>
</feature>
<proteinExistence type="predicted"/>
<evidence type="ECO:0000313" key="1">
    <source>
        <dbReference type="EMBL" id="GFP90547.1"/>
    </source>
</evidence>
<accession>A0A830BRT3</accession>
<dbReference type="GO" id="GO:0005840">
    <property type="term" value="C:ribosome"/>
    <property type="evidence" value="ECO:0007669"/>
    <property type="project" value="UniProtKB-KW"/>
</dbReference>
<reference evidence="1" key="1">
    <citation type="submission" date="2020-07" db="EMBL/GenBank/DDBJ databases">
        <title>Ethylene signaling mediates host invasion by parasitic plants.</title>
        <authorList>
            <person name="Yoshida S."/>
        </authorList>
    </citation>
    <scope>NUCLEOTIDE SEQUENCE</scope>
    <source>
        <strain evidence="1">Okayama</strain>
    </source>
</reference>
<dbReference type="EMBL" id="BMAC01000220">
    <property type="protein sequence ID" value="GFP90547.1"/>
    <property type="molecule type" value="Genomic_DNA"/>
</dbReference>
<sequence>HLLRRNQGSTTAVETSGGRRLWVGDRVFVPATEEGHQAIHEDALSQESTLRHTVWPHRLPPASVSPCGVEFRLSGRRRRRSFAAACPI</sequence>
<dbReference type="Proteomes" id="UP000653305">
    <property type="component" value="Unassembled WGS sequence"/>
</dbReference>
<keyword evidence="1" id="KW-0689">Ribosomal protein</keyword>
<keyword evidence="2" id="KW-1185">Reference proteome</keyword>
<evidence type="ECO:0000313" key="2">
    <source>
        <dbReference type="Proteomes" id="UP000653305"/>
    </source>
</evidence>
<dbReference type="AlphaFoldDB" id="A0A830BRT3"/>
<comment type="caution">
    <text evidence="1">The sequence shown here is derived from an EMBL/GenBank/DDBJ whole genome shotgun (WGS) entry which is preliminary data.</text>
</comment>
<gene>
    <name evidence="1" type="ORF">PHJA_001198700</name>
</gene>
<keyword evidence="1" id="KW-0687">Ribonucleoprotein</keyword>
<name>A0A830BRT3_9LAMI</name>